<proteinExistence type="predicted"/>
<organism evidence="2 3">
    <name type="scientific">Paracidobacterium acidisoli</name>
    <dbReference type="NCBI Taxonomy" id="2303751"/>
    <lineage>
        <taxon>Bacteria</taxon>
        <taxon>Pseudomonadati</taxon>
        <taxon>Acidobacteriota</taxon>
        <taxon>Terriglobia</taxon>
        <taxon>Terriglobales</taxon>
        <taxon>Acidobacteriaceae</taxon>
        <taxon>Paracidobacterium</taxon>
    </lineage>
</organism>
<feature type="region of interest" description="Disordered" evidence="1">
    <location>
        <begin position="1"/>
        <end position="85"/>
    </location>
</feature>
<gene>
    <name evidence="2" type="ORF">D0Y96_15655</name>
</gene>
<dbReference type="EMBL" id="QVQT01000005">
    <property type="protein sequence ID" value="RFU15862.1"/>
    <property type="molecule type" value="Genomic_DNA"/>
</dbReference>
<evidence type="ECO:0000313" key="2">
    <source>
        <dbReference type="EMBL" id="RFU15862.1"/>
    </source>
</evidence>
<keyword evidence="3" id="KW-1185">Reference proteome</keyword>
<accession>A0A372ILM8</accession>
<comment type="caution">
    <text evidence="2">The sequence shown here is derived from an EMBL/GenBank/DDBJ whole genome shotgun (WGS) entry which is preliminary data.</text>
</comment>
<name>A0A372ILM8_9BACT</name>
<protein>
    <submittedName>
        <fullName evidence="2">Uncharacterized protein</fullName>
    </submittedName>
</protein>
<feature type="compositionally biased region" description="Basic and acidic residues" evidence="1">
    <location>
        <begin position="1"/>
        <end position="17"/>
    </location>
</feature>
<evidence type="ECO:0000313" key="3">
    <source>
        <dbReference type="Proteomes" id="UP000264702"/>
    </source>
</evidence>
<reference evidence="2 3" key="1">
    <citation type="submission" date="2018-08" db="EMBL/GenBank/DDBJ databases">
        <title>Acidipila sp. 4G-K13, an acidobacterium isolated from forest soil.</title>
        <authorList>
            <person name="Gao Z.-H."/>
            <person name="Qiu L.-H."/>
        </authorList>
    </citation>
    <scope>NUCLEOTIDE SEQUENCE [LARGE SCALE GENOMIC DNA]</scope>
    <source>
        <strain evidence="2 3">4G-K13</strain>
    </source>
</reference>
<sequence>MFEKNGRYFADWRDTSGRRRRKSFPSAKQARRHEAKEQAASKKGKRSAQSLRGRALTSKSSGRTVTSGVQRSSSTRCTAKKRSES</sequence>
<dbReference type="Proteomes" id="UP000264702">
    <property type="component" value="Unassembled WGS sequence"/>
</dbReference>
<feature type="compositionally biased region" description="Polar residues" evidence="1">
    <location>
        <begin position="57"/>
        <end position="77"/>
    </location>
</feature>
<evidence type="ECO:0000256" key="1">
    <source>
        <dbReference type="SAM" id="MobiDB-lite"/>
    </source>
</evidence>
<feature type="compositionally biased region" description="Basic residues" evidence="1">
    <location>
        <begin position="18"/>
        <end position="31"/>
    </location>
</feature>
<dbReference type="AlphaFoldDB" id="A0A372ILM8"/>